<feature type="region of interest" description="Disordered" evidence="1">
    <location>
        <begin position="1"/>
        <end position="33"/>
    </location>
</feature>
<reference evidence="3 4" key="1">
    <citation type="journal article" date="2020" name="G3 (Bethesda)">
        <title>Improved Reference Genome for Cyclotella cryptica CCMP332, a Model for Cell Wall Morphogenesis, Salinity Adaptation, and Lipid Production in Diatoms (Bacillariophyta).</title>
        <authorList>
            <person name="Roberts W.R."/>
            <person name="Downey K.M."/>
            <person name="Ruck E.C."/>
            <person name="Traller J.C."/>
            <person name="Alverson A.J."/>
        </authorList>
    </citation>
    <scope>NUCLEOTIDE SEQUENCE [LARGE SCALE GENOMIC DNA]</scope>
    <source>
        <strain evidence="3 4">CCMP332</strain>
    </source>
</reference>
<proteinExistence type="predicted"/>
<evidence type="ECO:0000313" key="3">
    <source>
        <dbReference type="EMBL" id="KAL3792316.1"/>
    </source>
</evidence>
<evidence type="ECO:0000256" key="1">
    <source>
        <dbReference type="SAM" id="MobiDB-lite"/>
    </source>
</evidence>
<comment type="caution">
    <text evidence="3">The sequence shown here is derived from an EMBL/GenBank/DDBJ whole genome shotgun (WGS) entry which is preliminary data.</text>
</comment>
<keyword evidence="4" id="KW-1185">Reference proteome</keyword>
<organism evidence="3 4">
    <name type="scientific">Cyclotella cryptica</name>
    <dbReference type="NCBI Taxonomy" id="29204"/>
    <lineage>
        <taxon>Eukaryota</taxon>
        <taxon>Sar</taxon>
        <taxon>Stramenopiles</taxon>
        <taxon>Ochrophyta</taxon>
        <taxon>Bacillariophyta</taxon>
        <taxon>Coscinodiscophyceae</taxon>
        <taxon>Thalassiosirophycidae</taxon>
        <taxon>Stephanodiscales</taxon>
        <taxon>Stephanodiscaceae</taxon>
        <taxon>Cyclotella</taxon>
    </lineage>
</organism>
<keyword evidence="2" id="KW-0472">Membrane</keyword>
<evidence type="ECO:0008006" key="5">
    <source>
        <dbReference type="Google" id="ProtNLM"/>
    </source>
</evidence>
<sequence length="476" mass="52446">MGSSKKSRKAATTTSTQKVHTSNNSSNNDEDSSTASTDLDFCQRFFGDPLFSNLNVTLLFLLATFLPMLVWIPHFINEYVKLRRSSLAESERMKRMERSRIDLMSMNPEQRGELGNLLGVKMQDFEEPVVLADGRLFYRGKPPRDVVIKTPFSEDDVTILEQDVFGVQSNLGGDNVHANNRDLSFLLPSKPSVLPTLCPDGITMGFDNWFTLRDAVSEANALAAEDFLRWNKYLVMMLRDPDIDPPVFTTPDPFVICPGVKLNQKHPPRMSILAYLASFLPFSTTSSPSSIIAKHNKNKLSSIFINAEDITIECDRCLIDLPGTHFSFGPHARNILIKGITFKSATTSSLTFHHHGATASFQDCYWLYNSGGIVASKNNPIGTMNLEGNNVGGTMNAGAVADVNSTSSVTFYRCSIDDQRQNPRRATVGAGLANVPGMNPTPTLGHGHPPGDSDLDHGSTAVHIQQFMIAVFGMYQ</sequence>
<gene>
    <name evidence="3" type="ORF">HJC23_006228</name>
</gene>
<keyword evidence="2" id="KW-0812">Transmembrane</keyword>
<protein>
    <recommendedName>
        <fullName evidence="5">Right handed beta helix domain-containing protein</fullName>
    </recommendedName>
</protein>
<dbReference type="Proteomes" id="UP001516023">
    <property type="component" value="Unassembled WGS sequence"/>
</dbReference>
<evidence type="ECO:0000256" key="2">
    <source>
        <dbReference type="SAM" id="Phobius"/>
    </source>
</evidence>
<name>A0ABD3PY98_9STRA</name>
<feature type="transmembrane region" description="Helical" evidence="2">
    <location>
        <begin position="54"/>
        <end position="76"/>
    </location>
</feature>
<accession>A0ABD3PY98</accession>
<evidence type="ECO:0000313" key="4">
    <source>
        <dbReference type="Proteomes" id="UP001516023"/>
    </source>
</evidence>
<keyword evidence="2" id="KW-1133">Transmembrane helix</keyword>
<dbReference type="EMBL" id="JABMIG020000103">
    <property type="protein sequence ID" value="KAL3792316.1"/>
    <property type="molecule type" value="Genomic_DNA"/>
</dbReference>
<dbReference type="AlphaFoldDB" id="A0ABD3PY98"/>
<feature type="compositionally biased region" description="Low complexity" evidence="1">
    <location>
        <begin position="10"/>
        <end position="33"/>
    </location>
</feature>